<dbReference type="EMBL" id="QJKJ01004613">
    <property type="protein sequence ID" value="RDX93420.1"/>
    <property type="molecule type" value="Genomic_DNA"/>
</dbReference>
<comment type="caution">
    <text evidence="2">The sequence shown here is derived from an EMBL/GenBank/DDBJ whole genome shotgun (WGS) entry which is preliminary data.</text>
</comment>
<accession>A0A371GSD3</accession>
<feature type="compositionally biased region" description="Polar residues" evidence="1">
    <location>
        <begin position="119"/>
        <end position="134"/>
    </location>
</feature>
<evidence type="ECO:0000256" key="1">
    <source>
        <dbReference type="SAM" id="MobiDB-lite"/>
    </source>
</evidence>
<reference evidence="2" key="1">
    <citation type="submission" date="2018-05" db="EMBL/GenBank/DDBJ databases">
        <title>Draft genome of Mucuna pruriens seed.</title>
        <authorList>
            <person name="Nnadi N.E."/>
            <person name="Vos R."/>
            <person name="Hasami M.H."/>
            <person name="Devisetty U.K."/>
            <person name="Aguiy J.C."/>
        </authorList>
    </citation>
    <scope>NUCLEOTIDE SEQUENCE [LARGE SCALE GENOMIC DNA]</scope>
    <source>
        <strain evidence="2">JCA_2017</strain>
    </source>
</reference>
<proteinExistence type="predicted"/>
<evidence type="ECO:0000313" key="3">
    <source>
        <dbReference type="Proteomes" id="UP000257109"/>
    </source>
</evidence>
<sequence length="134" mass="15145">MNEVSAIDNLILENQLTKLTLLVRQLVVSQHQQIPLEWIKFQQNMNTTMHDLKMQIGQLANSVSQIQSTEFGNLPLQTIPNPKGRNVSAVMLRSGKELQVVPRPKLNPTDTEFELDANSRVQQQARTTSLPFPS</sequence>
<feature type="region of interest" description="Disordered" evidence="1">
    <location>
        <begin position="102"/>
        <end position="134"/>
    </location>
</feature>
<keyword evidence="3" id="KW-1185">Reference proteome</keyword>
<dbReference type="OrthoDB" id="1436830at2759"/>
<protein>
    <submittedName>
        <fullName evidence="2">Uncharacterized protein</fullName>
    </submittedName>
</protein>
<feature type="non-terminal residue" evidence="2">
    <location>
        <position position="1"/>
    </location>
</feature>
<organism evidence="2 3">
    <name type="scientific">Mucuna pruriens</name>
    <name type="common">Velvet bean</name>
    <name type="synonym">Dolichos pruriens</name>
    <dbReference type="NCBI Taxonomy" id="157652"/>
    <lineage>
        <taxon>Eukaryota</taxon>
        <taxon>Viridiplantae</taxon>
        <taxon>Streptophyta</taxon>
        <taxon>Embryophyta</taxon>
        <taxon>Tracheophyta</taxon>
        <taxon>Spermatophyta</taxon>
        <taxon>Magnoliopsida</taxon>
        <taxon>eudicotyledons</taxon>
        <taxon>Gunneridae</taxon>
        <taxon>Pentapetalae</taxon>
        <taxon>rosids</taxon>
        <taxon>fabids</taxon>
        <taxon>Fabales</taxon>
        <taxon>Fabaceae</taxon>
        <taxon>Papilionoideae</taxon>
        <taxon>50 kb inversion clade</taxon>
        <taxon>NPAAA clade</taxon>
        <taxon>indigoferoid/millettioid clade</taxon>
        <taxon>Phaseoleae</taxon>
        <taxon>Mucuna</taxon>
    </lineage>
</organism>
<dbReference type="Proteomes" id="UP000257109">
    <property type="component" value="Unassembled WGS sequence"/>
</dbReference>
<evidence type="ECO:0000313" key="2">
    <source>
        <dbReference type="EMBL" id="RDX93420.1"/>
    </source>
</evidence>
<gene>
    <name evidence="2" type="ORF">CR513_24331</name>
</gene>
<name>A0A371GSD3_MUCPR</name>
<dbReference type="AlphaFoldDB" id="A0A371GSD3"/>